<dbReference type="Gene3D" id="1.20.1560.10">
    <property type="entry name" value="ABC transporter type 1, transmembrane domain"/>
    <property type="match status" value="1"/>
</dbReference>
<comment type="caution">
    <text evidence="10">The sequence shown here is derived from an EMBL/GenBank/DDBJ whole genome shotgun (WGS) entry which is preliminary data.</text>
</comment>
<evidence type="ECO:0000259" key="9">
    <source>
        <dbReference type="PROSITE" id="PS50929"/>
    </source>
</evidence>
<keyword evidence="3" id="KW-0547">Nucleotide-binding</keyword>
<name>A0ABW1TIC7_9LACO</name>
<evidence type="ECO:0000313" key="11">
    <source>
        <dbReference type="Proteomes" id="UP001596283"/>
    </source>
</evidence>
<evidence type="ECO:0000256" key="4">
    <source>
        <dbReference type="ARBA" id="ARBA00022840"/>
    </source>
</evidence>
<evidence type="ECO:0000256" key="5">
    <source>
        <dbReference type="ARBA" id="ARBA00022989"/>
    </source>
</evidence>
<reference evidence="11" key="1">
    <citation type="journal article" date="2019" name="Int. J. Syst. Evol. Microbiol.">
        <title>The Global Catalogue of Microorganisms (GCM) 10K type strain sequencing project: providing services to taxonomists for standard genome sequencing and annotation.</title>
        <authorList>
            <consortium name="The Broad Institute Genomics Platform"/>
            <consortium name="The Broad Institute Genome Sequencing Center for Infectious Disease"/>
            <person name="Wu L."/>
            <person name="Ma J."/>
        </authorList>
    </citation>
    <scope>NUCLEOTIDE SEQUENCE [LARGE SCALE GENOMIC DNA]</scope>
    <source>
        <strain evidence="11">CCM 8908</strain>
    </source>
</reference>
<gene>
    <name evidence="10" type="ORF">ACFP1C_08735</name>
</gene>
<dbReference type="PROSITE" id="PS50893">
    <property type="entry name" value="ABC_TRANSPORTER_2"/>
    <property type="match status" value="1"/>
</dbReference>
<organism evidence="10 11">
    <name type="scientific">Levilactobacillus fujinensis</name>
    <dbReference type="NCBI Taxonomy" id="2486024"/>
    <lineage>
        <taxon>Bacteria</taxon>
        <taxon>Bacillati</taxon>
        <taxon>Bacillota</taxon>
        <taxon>Bacilli</taxon>
        <taxon>Lactobacillales</taxon>
        <taxon>Lactobacillaceae</taxon>
        <taxon>Levilactobacillus</taxon>
    </lineage>
</organism>
<evidence type="ECO:0000256" key="3">
    <source>
        <dbReference type="ARBA" id="ARBA00022741"/>
    </source>
</evidence>
<dbReference type="SMART" id="SM00382">
    <property type="entry name" value="AAA"/>
    <property type="match status" value="1"/>
</dbReference>
<keyword evidence="11" id="KW-1185">Reference proteome</keyword>
<dbReference type="PANTHER" id="PTHR24221:SF654">
    <property type="entry name" value="ATP-BINDING CASSETTE SUB-FAMILY B MEMBER 6"/>
    <property type="match status" value="1"/>
</dbReference>
<dbReference type="Gene3D" id="3.40.50.300">
    <property type="entry name" value="P-loop containing nucleotide triphosphate hydrolases"/>
    <property type="match status" value="1"/>
</dbReference>
<evidence type="ECO:0000313" key="10">
    <source>
        <dbReference type="EMBL" id="MFC6261022.1"/>
    </source>
</evidence>
<evidence type="ECO:0000259" key="8">
    <source>
        <dbReference type="PROSITE" id="PS50893"/>
    </source>
</evidence>
<protein>
    <submittedName>
        <fullName evidence="10">ATP-binding cassette domain-containing protein</fullName>
    </submittedName>
</protein>
<dbReference type="InterPro" id="IPR003439">
    <property type="entry name" value="ABC_transporter-like_ATP-bd"/>
</dbReference>
<keyword evidence="2 7" id="KW-0812">Transmembrane</keyword>
<sequence length="556" mass="61622">MRKFFAFAKRQTVLLLLLIPVAAFIEISVATLLQLITDTASGKGQLSYGHLLLLVAGYVVIDAFFYFWSAYAKAKWQNTISTGVRSSLLKTYLTTTDLAVPAANGQDSRFNQLTNNLTIFQDDYLRSTINIYAELCQFVIAIGMSLFIQPLLCLVVIALCLPGLLIPLLNQHLLKTSKNRVIKASATYTQTLQNILGGLRTIQLFNVNGLMRQLFDRSNQTWLQAQNNDQRNRKVISGLAQFLDNFLYLGTWVGGIYFVMHGHISLGQLVAFSQLMIFIAEPLQMASDLITDFVGGNQVAKKLRPSLYVPKNVRKQPISHLRTLTYQKVSVTRGQQAILKDISLTMAADRHYLIVGKTGSGKSTLLNLPLRNQSGYQGTLRVNDQPQATVDLPSLRMRVGVAEQDGYIFTGTLGENLSLFRTEFTAEQLYTALKRAQLPKYATTAGLAKPLTTTGGQLSGGEVKRLLIARTLLQPVDFHLFDEPASGLDPQTATAIERLLMTITGGWATITHRYNAELFAFADEIIVVDAGRVVARGVARDSVIQAQLKRLNLTRD</sequence>
<feature type="transmembrane region" description="Helical" evidence="7">
    <location>
        <begin position="12"/>
        <end position="36"/>
    </location>
</feature>
<keyword evidence="6 7" id="KW-0472">Membrane</keyword>
<dbReference type="Pfam" id="PF00664">
    <property type="entry name" value="ABC_membrane"/>
    <property type="match status" value="1"/>
</dbReference>
<dbReference type="EMBL" id="JBHSSI010000049">
    <property type="protein sequence ID" value="MFC6261022.1"/>
    <property type="molecule type" value="Genomic_DNA"/>
</dbReference>
<dbReference type="CDD" id="cd03228">
    <property type="entry name" value="ABCC_MRP_Like"/>
    <property type="match status" value="1"/>
</dbReference>
<feature type="domain" description="ABC transmembrane type-1" evidence="9">
    <location>
        <begin position="21"/>
        <end position="295"/>
    </location>
</feature>
<dbReference type="SUPFAM" id="SSF52540">
    <property type="entry name" value="P-loop containing nucleoside triphosphate hydrolases"/>
    <property type="match status" value="1"/>
</dbReference>
<dbReference type="SUPFAM" id="SSF90123">
    <property type="entry name" value="ABC transporter transmembrane region"/>
    <property type="match status" value="1"/>
</dbReference>
<keyword evidence="5 7" id="KW-1133">Transmembrane helix</keyword>
<dbReference type="InterPro" id="IPR036640">
    <property type="entry name" value="ABC1_TM_sf"/>
</dbReference>
<feature type="transmembrane region" description="Helical" evidence="7">
    <location>
        <begin position="48"/>
        <end position="68"/>
    </location>
</feature>
<dbReference type="InterPro" id="IPR027417">
    <property type="entry name" value="P-loop_NTPase"/>
</dbReference>
<evidence type="ECO:0000256" key="6">
    <source>
        <dbReference type="ARBA" id="ARBA00023136"/>
    </source>
</evidence>
<evidence type="ECO:0000256" key="1">
    <source>
        <dbReference type="ARBA" id="ARBA00004651"/>
    </source>
</evidence>
<dbReference type="Pfam" id="PF00005">
    <property type="entry name" value="ABC_tran"/>
    <property type="match status" value="1"/>
</dbReference>
<accession>A0ABW1TIC7</accession>
<proteinExistence type="predicted"/>
<dbReference type="PANTHER" id="PTHR24221">
    <property type="entry name" value="ATP-BINDING CASSETTE SUB-FAMILY B"/>
    <property type="match status" value="1"/>
</dbReference>
<feature type="domain" description="ABC transporter" evidence="8">
    <location>
        <begin position="324"/>
        <end position="555"/>
    </location>
</feature>
<dbReference type="GO" id="GO:0005524">
    <property type="term" value="F:ATP binding"/>
    <property type="evidence" value="ECO:0007669"/>
    <property type="project" value="UniProtKB-KW"/>
</dbReference>
<dbReference type="InterPro" id="IPR003593">
    <property type="entry name" value="AAA+_ATPase"/>
</dbReference>
<dbReference type="InterPro" id="IPR011527">
    <property type="entry name" value="ABC1_TM_dom"/>
</dbReference>
<comment type="subcellular location">
    <subcellularLocation>
        <location evidence="1">Cell membrane</location>
        <topology evidence="1">Multi-pass membrane protein</topology>
    </subcellularLocation>
</comment>
<dbReference type="PROSITE" id="PS50929">
    <property type="entry name" value="ABC_TM1F"/>
    <property type="match status" value="1"/>
</dbReference>
<dbReference type="RefSeq" id="WP_125688277.1">
    <property type="nucleotide sequence ID" value="NZ_JBHSSI010000049.1"/>
</dbReference>
<evidence type="ECO:0000256" key="7">
    <source>
        <dbReference type="SAM" id="Phobius"/>
    </source>
</evidence>
<dbReference type="Proteomes" id="UP001596283">
    <property type="component" value="Unassembled WGS sequence"/>
</dbReference>
<dbReference type="InterPro" id="IPR039421">
    <property type="entry name" value="Type_1_exporter"/>
</dbReference>
<feature type="transmembrane region" description="Helical" evidence="7">
    <location>
        <begin position="151"/>
        <end position="169"/>
    </location>
</feature>
<keyword evidence="4 10" id="KW-0067">ATP-binding</keyword>
<evidence type="ECO:0000256" key="2">
    <source>
        <dbReference type="ARBA" id="ARBA00022692"/>
    </source>
</evidence>